<organism evidence="4">
    <name type="scientific">Melampsora larici-populina (strain 98AG31 / pathotype 3-4-7)</name>
    <name type="common">Poplar leaf rust fungus</name>
    <dbReference type="NCBI Taxonomy" id="747676"/>
    <lineage>
        <taxon>Eukaryota</taxon>
        <taxon>Fungi</taxon>
        <taxon>Dikarya</taxon>
        <taxon>Basidiomycota</taxon>
        <taxon>Pucciniomycotina</taxon>
        <taxon>Pucciniomycetes</taxon>
        <taxon>Pucciniales</taxon>
        <taxon>Melampsoraceae</taxon>
        <taxon>Melampsora</taxon>
    </lineage>
</organism>
<feature type="transmembrane region" description="Helical" evidence="2">
    <location>
        <begin position="40"/>
        <end position="64"/>
    </location>
</feature>
<evidence type="ECO:0000313" key="3">
    <source>
        <dbReference type="EMBL" id="EGG05238.1"/>
    </source>
</evidence>
<feature type="compositionally biased region" description="Basic and acidic residues" evidence="1">
    <location>
        <begin position="569"/>
        <end position="578"/>
    </location>
</feature>
<feature type="transmembrane region" description="Helical" evidence="2">
    <location>
        <begin position="6"/>
        <end position="28"/>
    </location>
</feature>
<feature type="compositionally biased region" description="Low complexity" evidence="1">
    <location>
        <begin position="462"/>
        <end position="474"/>
    </location>
</feature>
<accession>F4RQZ3</accession>
<keyword evidence="2" id="KW-0472">Membrane</keyword>
<keyword evidence="4" id="KW-1185">Reference proteome</keyword>
<dbReference type="HOGENOM" id="CLU_386384_0_0_1"/>
<protein>
    <recommendedName>
        <fullName evidence="5">Transmembrane protein</fullName>
    </recommendedName>
</protein>
<dbReference type="RefSeq" id="XP_007411603.1">
    <property type="nucleotide sequence ID" value="XM_007411541.1"/>
</dbReference>
<feature type="region of interest" description="Disordered" evidence="1">
    <location>
        <begin position="455"/>
        <end position="490"/>
    </location>
</feature>
<evidence type="ECO:0000256" key="1">
    <source>
        <dbReference type="SAM" id="MobiDB-lite"/>
    </source>
</evidence>
<dbReference type="InParanoid" id="F4RQZ3"/>
<feature type="compositionally biased region" description="Basic and acidic residues" evidence="1">
    <location>
        <begin position="293"/>
        <end position="302"/>
    </location>
</feature>
<proteinExistence type="predicted"/>
<evidence type="ECO:0000313" key="4">
    <source>
        <dbReference type="Proteomes" id="UP000001072"/>
    </source>
</evidence>
<dbReference type="AlphaFoldDB" id="F4RQZ3"/>
<feature type="transmembrane region" description="Helical" evidence="2">
    <location>
        <begin position="113"/>
        <end position="135"/>
    </location>
</feature>
<feature type="transmembrane region" description="Helical" evidence="2">
    <location>
        <begin position="70"/>
        <end position="92"/>
    </location>
</feature>
<evidence type="ECO:0008006" key="5">
    <source>
        <dbReference type="Google" id="ProtNLM"/>
    </source>
</evidence>
<dbReference type="GeneID" id="18923275"/>
<keyword evidence="2" id="KW-0812">Transmembrane</keyword>
<gene>
    <name evidence="3" type="ORF">MELLADRAFT_107799</name>
</gene>
<dbReference type="OrthoDB" id="10408957at2759"/>
<sequence length="715" mass="80517">MSQVLIIFHTFLSLAFGAFFSKAISIIFEEVQSTSQSNFSFKVCTIIISLWVSVIAVLATAVVIGLKDVLMATVGLGEMLKGGCQFSLLFYLNDTIMTTKNSQRNPWIAWRSLIAGISLGISLTVSLILVIFIGIREGNTWSMISAWLCLSSVRKILNLLIPTMTSFDSNDDELGYDGCLYWLYRHVNMVSNLQSHTNKKQYREVIFLNLLPSILYAIAVINRSSKYHHPITMPKLSILNRRSMSIKGPRLPSLGNNHSSKTDVVVKSPTQTLIIQMRSETGVNQMQAIAIKPSEDSVEDLKNPSNRSSSLDNPPQDRYPKEFKHKSHLSEMDSMFDNHSFYSLQSNSEGAEATCNQIPKLLEEGKLEARLAVIKTNRSTIQADGEGYVIEEWPEIHMVKKIKLEPRAFLLPSQRPKKLTELENDSLEDILSTPKPVNTSTPVLMELSDLRKNLVAPPPPISSSSSRFKFSSPEFRSDRQNSRRPSSPGFLAQTAMEEIRKLFPPKLNLSNSSSRKDSSISQLGLIGESNNEEDDFWGRHKRAAKRSYLSSHFYQQPIKKGFSHHFEMKSRWKSDETQSSKNQQSTKGQLHQNDVYRALDSYRFGKPVESPPAVEICETEEIKSTENDNEIPMMITPTKDHKISQEGLKRRRLASVLDTNQLIHRLATKSVDNLLLGCGLVALSRFTAGRVCKSFIFNTLLTADGFLARMVARGR</sequence>
<dbReference type="EMBL" id="GL883114">
    <property type="protein sequence ID" value="EGG05238.1"/>
    <property type="molecule type" value="Genomic_DNA"/>
</dbReference>
<feature type="region of interest" description="Disordered" evidence="1">
    <location>
        <begin position="569"/>
        <end position="592"/>
    </location>
</feature>
<keyword evidence="2" id="KW-1133">Transmembrane helix</keyword>
<feature type="region of interest" description="Disordered" evidence="1">
    <location>
        <begin position="292"/>
        <end position="321"/>
    </location>
</feature>
<feature type="compositionally biased region" description="Polar residues" evidence="1">
    <location>
        <begin position="579"/>
        <end position="592"/>
    </location>
</feature>
<dbReference type="Proteomes" id="UP000001072">
    <property type="component" value="Unassembled WGS sequence"/>
</dbReference>
<evidence type="ECO:0000256" key="2">
    <source>
        <dbReference type="SAM" id="Phobius"/>
    </source>
</evidence>
<feature type="compositionally biased region" description="Polar residues" evidence="1">
    <location>
        <begin position="303"/>
        <end position="313"/>
    </location>
</feature>
<name>F4RQZ3_MELLP</name>
<dbReference type="KEGG" id="mlr:MELLADRAFT_107799"/>
<dbReference type="VEuPathDB" id="FungiDB:MELLADRAFT_107799"/>
<reference evidence="4" key="1">
    <citation type="journal article" date="2011" name="Proc. Natl. Acad. Sci. U.S.A.">
        <title>Obligate biotrophy features unraveled by the genomic analysis of rust fungi.</title>
        <authorList>
            <person name="Duplessis S."/>
            <person name="Cuomo C.A."/>
            <person name="Lin Y.-C."/>
            <person name="Aerts A."/>
            <person name="Tisserant E."/>
            <person name="Veneault-Fourrey C."/>
            <person name="Joly D.L."/>
            <person name="Hacquard S."/>
            <person name="Amselem J."/>
            <person name="Cantarel B.L."/>
            <person name="Chiu R."/>
            <person name="Coutinho P.M."/>
            <person name="Feau N."/>
            <person name="Field M."/>
            <person name="Frey P."/>
            <person name="Gelhaye E."/>
            <person name="Goldberg J."/>
            <person name="Grabherr M.G."/>
            <person name="Kodira C.D."/>
            <person name="Kohler A."/>
            <person name="Kuees U."/>
            <person name="Lindquist E.A."/>
            <person name="Lucas S.M."/>
            <person name="Mago R."/>
            <person name="Mauceli E."/>
            <person name="Morin E."/>
            <person name="Murat C."/>
            <person name="Pangilinan J.L."/>
            <person name="Park R."/>
            <person name="Pearson M."/>
            <person name="Quesneville H."/>
            <person name="Rouhier N."/>
            <person name="Sakthikumar S."/>
            <person name="Salamov A.A."/>
            <person name="Schmutz J."/>
            <person name="Selles B."/>
            <person name="Shapiro H."/>
            <person name="Tanguay P."/>
            <person name="Tuskan G.A."/>
            <person name="Henrissat B."/>
            <person name="Van de Peer Y."/>
            <person name="Rouze P."/>
            <person name="Ellis J.G."/>
            <person name="Dodds P.N."/>
            <person name="Schein J.E."/>
            <person name="Zhong S."/>
            <person name="Hamelin R.C."/>
            <person name="Grigoriev I.V."/>
            <person name="Szabo L.J."/>
            <person name="Martin F."/>
        </authorList>
    </citation>
    <scope>NUCLEOTIDE SEQUENCE [LARGE SCALE GENOMIC DNA]</scope>
    <source>
        <strain evidence="4">98AG31 / pathotype 3-4-7</strain>
    </source>
</reference>